<dbReference type="PANTHER" id="PTHR22617:SF23">
    <property type="entry name" value="CHEMOTAXIS PROTEIN CHEW"/>
    <property type="match status" value="1"/>
</dbReference>
<evidence type="ECO:0000313" key="2">
    <source>
        <dbReference type="EMBL" id="GAA4017318.1"/>
    </source>
</evidence>
<sequence>MNELLLVVRIAGQRVAMPAARIESVVELDTLIPVPRAAEHIAGLSALRSRVLTVICCRRSLGLPVLEQQPETLEAAVTELDGHHYALIVDGVEDVLEAIGDPEPVRAAMGEGWERVSLGMVETEEGALLLVDVAALVTGPETLRVAA</sequence>
<name>A0ABP7SWR9_9SPHN</name>
<organism evidence="2 3">
    <name type="scientific">Sphingomonas swuensis</name>
    <dbReference type="NCBI Taxonomy" id="977800"/>
    <lineage>
        <taxon>Bacteria</taxon>
        <taxon>Pseudomonadati</taxon>
        <taxon>Pseudomonadota</taxon>
        <taxon>Alphaproteobacteria</taxon>
        <taxon>Sphingomonadales</taxon>
        <taxon>Sphingomonadaceae</taxon>
        <taxon>Sphingomonas</taxon>
    </lineage>
</organism>
<accession>A0ABP7SWR9</accession>
<dbReference type="Pfam" id="PF01584">
    <property type="entry name" value="CheW"/>
    <property type="match status" value="1"/>
</dbReference>
<dbReference type="InterPro" id="IPR039315">
    <property type="entry name" value="CheW"/>
</dbReference>
<dbReference type="InterPro" id="IPR002545">
    <property type="entry name" value="CheW-lke_dom"/>
</dbReference>
<keyword evidence="3" id="KW-1185">Reference proteome</keyword>
<dbReference type="Gene3D" id="2.30.30.40">
    <property type="entry name" value="SH3 Domains"/>
    <property type="match status" value="1"/>
</dbReference>
<feature type="domain" description="CheW-like" evidence="1">
    <location>
        <begin position="2"/>
        <end position="142"/>
    </location>
</feature>
<protein>
    <recommendedName>
        <fullName evidence="1">CheW-like domain-containing protein</fullName>
    </recommendedName>
</protein>
<evidence type="ECO:0000259" key="1">
    <source>
        <dbReference type="PROSITE" id="PS50851"/>
    </source>
</evidence>
<reference evidence="3" key="1">
    <citation type="journal article" date="2019" name="Int. J. Syst. Evol. Microbiol.">
        <title>The Global Catalogue of Microorganisms (GCM) 10K type strain sequencing project: providing services to taxonomists for standard genome sequencing and annotation.</title>
        <authorList>
            <consortium name="The Broad Institute Genomics Platform"/>
            <consortium name="The Broad Institute Genome Sequencing Center for Infectious Disease"/>
            <person name="Wu L."/>
            <person name="Ma J."/>
        </authorList>
    </citation>
    <scope>NUCLEOTIDE SEQUENCE [LARGE SCALE GENOMIC DNA]</scope>
    <source>
        <strain evidence="3">JCM 17563</strain>
    </source>
</reference>
<dbReference type="PROSITE" id="PS50851">
    <property type="entry name" value="CHEW"/>
    <property type="match status" value="1"/>
</dbReference>
<proteinExistence type="predicted"/>
<dbReference type="EMBL" id="BAABBQ010000001">
    <property type="protein sequence ID" value="GAA4017318.1"/>
    <property type="molecule type" value="Genomic_DNA"/>
</dbReference>
<dbReference type="PANTHER" id="PTHR22617">
    <property type="entry name" value="CHEMOTAXIS SENSOR HISTIDINE KINASE-RELATED"/>
    <property type="match status" value="1"/>
</dbReference>
<comment type="caution">
    <text evidence="2">The sequence shown here is derived from an EMBL/GenBank/DDBJ whole genome shotgun (WGS) entry which is preliminary data.</text>
</comment>
<dbReference type="RefSeq" id="WP_344706827.1">
    <property type="nucleotide sequence ID" value="NZ_BAABBQ010000001.1"/>
</dbReference>
<dbReference type="SMART" id="SM00260">
    <property type="entry name" value="CheW"/>
    <property type="match status" value="1"/>
</dbReference>
<dbReference type="SUPFAM" id="SSF50341">
    <property type="entry name" value="CheW-like"/>
    <property type="match status" value="1"/>
</dbReference>
<dbReference type="Proteomes" id="UP001500235">
    <property type="component" value="Unassembled WGS sequence"/>
</dbReference>
<dbReference type="Gene3D" id="2.40.50.180">
    <property type="entry name" value="CheA-289, Domain 4"/>
    <property type="match status" value="1"/>
</dbReference>
<evidence type="ECO:0000313" key="3">
    <source>
        <dbReference type="Proteomes" id="UP001500235"/>
    </source>
</evidence>
<gene>
    <name evidence="2" type="ORF">GCM10022280_15650</name>
</gene>
<dbReference type="InterPro" id="IPR036061">
    <property type="entry name" value="CheW-like_dom_sf"/>
</dbReference>